<sequence>MNYTNYSQPGYGTLADVQPHIGSRTGSIEAYNSSTITSNHALRLVPDESEAFAVIHSMENDDLNVMLRDSAKVDELIESLSQVKNIQQERDVMLASNKSLAEYNLGIRPKFEDLKQQIAAKYAEVSELKTTLAEEIGSLDVVANKQSLETILALLQADAATSDENSEKLAQDFLDKKLEAETFVEDYIMQRKEAHLKKVKVEKMTDLLQSRSLSRRMQSAHHASTPSLCNHSYYDRNEANIIPTSASTQYNVGSTPSRPYMNMPDPSSYF</sequence>
<evidence type="ECO:0000256" key="1">
    <source>
        <dbReference type="ARBA" id="ARBA00004633"/>
    </source>
</evidence>
<evidence type="ECO:0000313" key="10">
    <source>
        <dbReference type="Proteomes" id="UP000515154"/>
    </source>
</evidence>
<proteinExistence type="inferred from homology"/>
<evidence type="ECO:0000256" key="3">
    <source>
        <dbReference type="ARBA" id="ARBA00022448"/>
    </source>
</evidence>
<comment type="similarity">
    <text evidence="2">Belongs to the VPS37 family.</text>
</comment>
<dbReference type="Proteomes" id="UP000515154">
    <property type="component" value="Linkage group LG26"/>
</dbReference>
<keyword evidence="4" id="KW-0967">Endosome</keyword>
<keyword evidence="10" id="KW-1185">Reference proteome</keyword>
<comment type="subcellular location">
    <subcellularLocation>
        <location evidence="1">Late endosome membrane</location>
        <topology evidence="1">Peripheral membrane protein</topology>
    </subcellularLocation>
</comment>
<evidence type="ECO:0000256" key="7">
    <source>
        <dbReference type="PROSITE-ProRule" id="PRU00646"/>
    </source>
</evidence>
<protein>
    <submittedName>
        <fullName evidence="11">Vacuolar protein sorting-associated protein 37B</fullName>
    </submittedName>
</protein>
<reference evidence="11" key="1">
    <citation type="submission" date="2025-08" db="UniProtKB">
        <authorList>
            <consortium name="RefSeq"/>
        </authorList>
    </citation>
    <scope>IDENTIFICATION</scope>
</reference>
<comment type="function">
    <text evidence="6">Component of the ESCRT-I complex, a regulator of vesicular trafficking process. Required for the sorting of endocytic ubiquitinated cargos into multivesicular bodies. May be involved in cell growth and differentiation.</text>
</comment>
<dbReference type="GO" id="GO:0006623">
    <property type="term" value="P:protein targeting to vacuole"/>
    <property type="evidence" value="ECO:0007669"/>
    <property type="project" value="TreeGrafter"/>
</dbReference>
<dbReference type="PANTHER" id="PTHR13678:SF27">
    <property type="entry name" value="LD45836P"/>
    <property type="match status" value="1"/>
</dbReference>
<feature type="region of interest" description="Disordered" evidence="8">
    <location>
        <begin position="250"/>
        <end position="270"/>
    </location>
</feature>
<evidence type="ECO:0000259" key="9">
    <source>
        <dbReference type="PROSITE" id="PS51314"/>
    </source>
</evidence>
<keyword evidence="5 7" id="KW-0653">Protein transport</keyword>
<gene>
    <name evidence="11" type="primary">LOC115224797</name>
</gene>
<dbReference type="GO" id="GO:0043162">
    <property type="term" value="P:ubiquitin-dependent protein catabolic process via the multivesicular body sorting pathway"/>
    <property type="evidence" value="ECO:0007669"/>
    <property type="project" value="TreeGrafter"/>
</dbReference>
<evidence type="ECO:0000256" key="2">
    <source>
        <dbReference type="ARBA" id="ARBA00007617"/>
    </source>
</evidence>
<dbReference type="RefSeq" id="XP_029651580.1">
    <property type="nucleotide sequence ID" value="XM_029795720.2"/>
</dbReference>
<dbReference type="KEGG" id="osn:115224797"/>
<dbReference type="PROSITE" id="PS51314">
    <property type="entry name" value="VPS37_C"/>
    <property type="match status" value="1"/>
</dbReference>
<evidence type="ECO:0000313" key="11">
    <source>
        <dbReference type="RefSeq" id="XP_029651580.1"/>
    </source>
</evidence>
<evidence type="ECO:0000256" key="5">
    <source>
        <dbReference type="ARBA" id="ARBA00022927"/>
    </source>
</evidence>
<accession>A0A6P7TNQ8</accession>
<evidence type="ECO:0000256" key="4">
    <source>
        <dbReference type="ARBA" id="ARBA00022753"/>
    </source>
</evidence>
<keyword evidence="3 7" id="KW-0813">Transport</keyword>
<dbReference type="PANTHER" id="PTHR13678">
    <property type="entry name" value="VACUOLAR PROTEIN SORTING-ASSOCIATED PROTEIN 37"/>
    <property type="match status" value="1"/>
</dbReference>
<dbReference type="GO" id="GO:0000813">
    <property type="term" value="C:ESCRT I complex"/>
    <property type="evidence" value="ECO:0007669"/>
    <property type="project" value="UniProtKB-ARBA"/>
</dbReference>
<dbReference type="GO" id="GO:0006612">
    <property type="term" value="P:protein targeting to membrane"/>
    <property type="evidence" value="ECO:0007669"/>
    <property type="project" value="TreeGrafter"/>
</dbReference>
<feature type="domain" description="VPS37 C-terminal" evidence="9">
    <location>
        <begin position="129"/>
        <end position="218"/>
    </location>
</feature>
<evidence type="ECO:0000256" key="6">
    <source>
        <dbReference type="ARBA" id="ARBA00025010"/>
    </source>
</evidence>
<dbReference type="InterPro" id="IPR009851">
    <property type="entry name" value="Mod_r"/>
</dbReference>
<dbReference type="GO" id="GO:0031902">
    <property type="term" value="C:late endosome membrane"/>
    <property type="evidence" value="ECO:0007669"/>
    <property type="project" value="UniProtKB-SubCell"/>
</dbReference>
<name>A0A6P7TNQ8_9MOLL</name>
<organism evidence="10 11">
    <name type="scientific">Octopus sinensis</name>
    <name type="common">East Asian common octopus</name>
    <dbReference type="NCBI Taxonomy" id="2607531"/>
    <lineage>
        <taxon>Eukaryota</taxon>
        <taxon>Metazoa</taxon>
        <taxon>Spiralia</taxon>
        <taxon>Lophotrochozoa</taxon>
        <taxon>Mollusca</taxon>
        <taxon>Cephalopoda</taxon>
        <taxon>Coleoidea</taxon>
        <taxon>Octopodiformes</taxon>
        <taxon>Octopoda</taxon>
        <taxon>Incirrata</taxon>
        <taxon>Octopodidae</taxon>
        <taxon>Octopus</taxon>
    </lineage>
</organism>
<evidence type="ECO:0000256" key="8">
    <source>
        <dbReference type="SAM" id="MobiDB-lite"/>
    </source>
</evidence>
<dbReference type="Pfam" id="PF07200">
    <property type="entry name" value="Mod_r"/>
    <property type="match status" value="1"/>
</dbReference>
<dbReference type="AlphaFoldDB" id="A0A6P7TNQ8"/>